<dbReference type="Pfam" id="PF07729">
    <property type="entry name" value="FCD"/>
    <property type="match status" value="1"/>
</dbReference>
<dbReference type="Pfam" id="PF00392">
    <property type="entry name" value="GntR"/>
    <property type="match status" value="1"/>
</dbReference>
<name>A0A254TDG1_9BURK</name>
<evidence type="ECO:0000313" key="5">
    <source>
        <dbReference type="EMBL" id="OWW20644.1"/>
    </source>
</evidence>
<dbReference type="Gene3D" id="1.20.120.530">
    <property type="entry name" value="GntR ligand-binding domain-like"/>
    <property type="match status" value="1"/>
</dbReference>
<dbReference type="RefSeq" id="WP_088707513.1">
    <property type="nucleotide sequence ID" value="NZ_LSTO01000001.1"/>
</dbReference>
<keyword evidence="2" id="KW-0238">DNA-binding</keyword>
<comment type="caution">
    <text evidence="5">The sequence shown here is derived from an EMBL/GenBank/DDBJ whole genome shotgun (WGS) entry which is preliminary data.</text>
</comment>
<dbReference type="SUPFAM" id="SSF48008">
    <property type="entry name" value="GntR ligand-binding domain-like"/>
    <property type="match status" value="1"/>
</dbReference>
<keyword evidence="6" id="KW-1185">Reference proteome</keyword>
<dbReference type="CDD" id="cd07377">
    <property type="entry name" value="WHTH_GntR"/>
    <property type="match status" value="1"/>
</dbReference>
<dbReference type="Gene3D" id="1.10.10.10">
    <property type="entry name" value="Winged helix-like DNA-binding domain superfamily/Winged helix DNA-binding domain"/>
    <property type="match status" value="1"/>
</dbReference>
<dbReference type="EMBL" id="LSTO01000001">
    <property type="protein sequence ID" value="OWW20644.1"/>
    <property type="molecule type" value="Genomic_DNA"/>
</dbReference>
<evidence type="ECO:0000256" key="2">
    <source>
        <dbReference type="ARBA" id="ARBA00023125"/>
    </source>
</evidence>
<dbReference type="SMART" id="SM00345">
    <property type="entry name" value="HTH_GNTR"/>
    <property type="match status" value="1"/>
</dbReference>
<dbReference type="InterPro" id="IPR011711">
    <property type="entry name" value="GntR_C"/>
</dbReference>
<evidence type="ECO:0000259" key="4">
    <source>
        <dbReference type="PROSITE" id="PS50949"/>
    </source>
</evidence>
<dbReference type="PROSITE" id="PS50949">
    <property type="entry name" value="HTH_GNTR"/>
    <property type="match status" value="1"/>
</dbReference>
<feature type="domain" description="HTH gntR-type" evidence="4">
    <location>
        <begin position="9"/>
        <end position="76"/>
    </location>
</feature>
<protein>
    <recommendedName>
        <fullName evidence="4">HTH gntR-type domain-containing protein</fullName>
    </recommendedName>
</protein>
<dbReference type="InterPro" id="IPR008920">
    <property type="entry name" value="TF_FadR/GntR_C"/>
</dbReference>
<evidence type="ECO:0000256" key="1">
    <source>
        <dbReference type="ARBA" id="ARBA00023015"/>
    </source>
</evidence>
<gene>
    <name evidence="5" type="ORF">AYR66_15280</name>
</gene>
<dbReference type="GO" id="GO:0003677">
    <property type="term" value="F:DNA binding"/>
    <property type="evidence" value="ECO:0007669"/>
    <property type="project" value="UniProtKB-KW"/>
</dbReference>
<evidence type="ECO:0000256" key="3">
    <source>
        <dbReference type="ARBA" id="ARBA00023163"/>
    </source>
</evidence>
<dbReference type="AlphaFoldDB" id="A0A254TDG1"/>
<dbReference type="GO" id="GO:0003700">
    <property type="term" value="F:DNA-binding transcription factor activity"/>
    <property type="evidence" value="ECO:0007669"/>
    <property type="project" value="InterPro"/>
</dbReference>
<dbReference type="SUPFAM" id="SSF46785">
    <property type="entry name" value="Winged helix' DNA-binding domain"/>
    <property type="match status" value="1"/>
</dbReference>
<keyword evidence="1" id="KW-0805">Transcription regulation</keyword>
<dbReference type="Proteomes" id="UP000197535">
    <property type="component" value="Unassembled WGS sequence"/>
</dbReference>
<dbReference type="OrthoDB" id="8584262at2"/>
<dbReference type="PANTHER" id="PTHR43537">
    <property type="entry name" value="TRANSCRIPTIONAL REGULATOR, GNTR FAMILY"/>
    <property type="match status" value="1"/>
</dbReference>
<dbReference type="PANTHER" id="PTHR43537:SF5">
    <property type="entry name" value="UXU OPERON TRANSCRIPTIONAL REGULATOR"/>
    <property type="match status" value="1"/>
</dbReference>
<accession>A0A254TDG1</accession>
<sequence>MEVEKIQRVPSYKMLAEALVQNILDGRLKVGDALPTEAVLCDSFGVNRSTVREGVRLLEEAGMLLRNGKKLLITHPSREQLGAQVQRAMVLKEVRIEELWEGLFILDPALAELAALRRTEAAVEALAANVKATEEALDRGDPVVQLDIEFHSLVAEAADNHALLVAREPLGRLLFPAFDVVMTKVGSAGDRLLTAHTAIFEAIRKKDAAGARKWMEKHIQDFKRGYEVAGVDMRTPVVQVQKTSAAR</sequence>
<reference evidence="5 6" key="1">
    <citation type="submission" date="2016-02" db="EMBL/GenBank/DDBJ databases">
        <authorList>
            <person name="Wen L."/>
            <person name="He K."/>
            <person name="Yang H."/>
        </authorList>
    </citation>
    <scope>NUCLEOTIDE SEQUENCE [LARGE SCALE GENOMIC DNA]</scope>
    <source>
        <strain evidence="5 6">TSA40</strain>
    </source>
</reference>
<keyword evidence="3" id="KW-0804">Transcription</keyword>
<dbReference type="SMART" id="SM00895">
    <property type="entry name" value="FCD"/>
    <property type="match status" value="1"/>
</dbReference>
<dbReference type="InterPro" id="IPR036388">
    <property type="entry name" value="WH-like_DNA-bd_sf"/>
</dbReference>
<organism evidence="5 6">
    <name type="scientific">Noviherbaspirillum denitrificans</name>
    <dbReference type="NCBI Taxonomy" id="1968433"/>
    <lineage>
        <taxon>Bacteria</taxon>
        <taxon>Pseudomonadati</taxon>
        <taxon>Pseudomonadota</taxon>
        <taxon>Betaproteobacteria</taxon>
        <taxon>Burkholderiales</taxon>
        <taxon>Oxalobacteraceae</taxon>
        <taxon>Noviherbaspirillum</taxon>
    </lineage>
</organism>
<evidence type="ECO:0000313" key="6">
    <source>
        <dbReference type="Proteomes" id="UP000197535"/>
    </source>
</evidence>
<dbReference type="PRINTS" id="PR00035">
    <property type="entry name" value="HTHGNTR"/>
</dbReference>
<proteinExistence type="predicted"/>
<dbReference type="InterPro" id="IPR036390">
    <property type="entry name" value="WH_DNA-bd_sf"/>
</dbReference>
<dbReference type="InterPro" id="IPR000524">
    <property type="entry name" value="Tscrpt_reg_HTH_GntR"/>
</dbReference>